<dbReference type="Proteomes" id="UP001652445">
    <property type="component" value="Unassembled WGS sequence"/>
</dbReference>
<reference evidence="2 3" key="1">
    <citation type="submission" date="2022-09" db="EMBL/GenBank/DDBJ databases">
        <authorList>
            <person name="Han X.L."/>
            <person name="Wang Q."/>
            <person name="Lu T."/>
        </authorList>
    </citation>
    <scope>NUCLEOTIDE SEQUENCE [LARGE SCALE GENOMIC DNA]</scope>
    <source>
        <strain evidence="2 3">WQ 127069</strain>
    </source>
</reference>
<evidence type="ECO:0008006" key="4">
    <source>
        <dbReference type="Google" id="ProtNLM"/>
    </source>
</evidence>
<proteinExistence type="predicted"/>
<name>A0ABT2UIG7_9BACL</name>
<feature type="compositionally biased region" description="Basic and acidic residues" evidence="1">
    <location>
        <begin position="16"/>
        <end position="46"/>
    </location>
</feature>
<dbReference type="EMBL" id="JAOQIO010000084">
    <property type="protein sequence ID" value="MCU6794425.1"/>
    <property type="molecule type" value="Genomic_DNA"/>
</dbReference>
<gene>
    <name evidence="2" type="ORF">OB236_20160</name>
</gene>
<evidence type="ECO:0000313" key="2">
    <source>
        <dbReference type="EMBL" id="MCU6794425.1"/>
    </source>
</evidence>
<evidence type="ECO:0000313" key="3">
    <source>
        <dbReference type="Proteomes" id="UP001652445"/>
    </source>
</evidence>
<keyword evidence="3" id="KW-1185">Reference proteome</keyword>
<protein>
    <recommendedName>
        <fullName evidence="4">Spore protein</fullName>
    </recommendedName>
</protein>
<dbReference type="RefSeq" id="WP_262685584.1">
    <property type="nucleotide sequence ID" value="NZ_JAOQIO010000084.1"/>
</dbReference>
<organism evidence="2 3">
    <name type="scientific">Paenibacillus baimaensis</name>
    <dbReference type="NCBI Taxonomy" id="2982185"/>
    <lineage>
        <taxon>Bacteria</taxon>
        <taxon>Bacillati</taxon>
        <taxon>Bacillota</taxon>
        <taxon>Bacilli</taxon>
        <taxon>Bacillales</taxon>
        <taxon>Paenibacillaceae</taxon>
        <taxon>Paenibacillus</taxon>
    </lineage>
</organism>
<accession>A0ABT2UIG7</accession>
<feature type="compositionally biased region" description="Polar residues" evidence="1">
    <location>
        <begin position="1"/>
        <end position="11"/>
    </location>
</feature>
<sequence>MNEFKGNNSEGPSKPGKPESDRARSPLDPRSPGFDKKLDGPVRPSE</sequence>
<evidence type="ECO:0000256" key="1">
    <source>
        <dbReference type="SAM" id="MobiDB-lite"/>
    </source>
</evidence>
<feature type="region of interest" description="Disordered" evidence="1">
    <location>
        <begin position="1"/>
        <end position="46"/>
    </location>
</feature>
<comment type="caution">
    <text evidence="2">The sequence shown here is derived from an EMBL/GenBank/DDBJ whole genome shotgun (WGS) entry which is preliminary data.</text>
</comment>